<dbReference type="PANTHER" id="PTHR31170">
    <property type="entry name" value="BNAC04G53230D PROTEIN"/>
    <property type="match status" value="1"/>
</dbReference>
<keyword evidence="1" id="KW-0472">Membrane</keyword>
<reference evidence="2 3" key="1">
    <citation type="submission" date="2013-09" db="EMBL/GenBank/DDBJ databases">
        <title>Corchorus capsularis genome sequencing.</title>
        <authorList>
            <person name="Alam M."/>
            <person name="Haque M.S."/>
            <person name="Islam M.S."/>
            <person name="Emdad E.M."/>
            <person name="Islam M.M."/>
            <person name="Ahmed B."/>
            <person name="Halim A."/>
            <person name="Hossen Q.M.M."/>
            <person name="Hossain M.Z."/>
            <person name="Ahmed R."/>
            <person name="Khan M.M."/>
            <person name="Islam R."/>
            <person name="Rashid M.M."/>
            <person name="Khan S.A."/>
            <person name="Rahman M.S."/>
            <person name="Alam M."/>
        </authorList>
    </citation>
    <scope>NUCLEOTIDE SEQUENCE [LARGE SCALE GENOMIC DNA]</scope>
    <source>
        <strain evidence="3">cv. CVL-1</strain>
        <tissue evidence="2">Whole seedling</tissue>
    </source>
</reference>
<proteinExistence type="predicted"/>
<dbReference type="AlphaFoldDB" id="A0A1R3KWX7"/>
<keyword evidence="1" id="KW-0812">Transmembrane</keyword>
<evidence type="ECO:0000256" key="1">
    <source>
        <dbReference type="SAM" id="Phobius"/>
    </source>
</evidence>
<feature type="transmembrane region" description="Helical" evidence="1">
    <location>
        <begin position="489"/>
        <end position="512"/>
    </location>
</feature>
<accession>A0A1R3KWX7</accession>
<gene>
    <name evidence="2" type="ORF">CCACVL1_00418</name>
</gene>
<keyword evidence="1" id="KW-1133">Transmembrane helix</keyword>
<dbReference type="OMA" id="HCWRPEL"/>
<sequence length="535" mass="61157">MSSLKNTMSSKSSTPSFDERRWVINIRQTLEAELEEDTEIPVSIFNVPKILLSCDPDSYTPQLIAIGPYHYWRPELNEMERYKIAAAKRAQKNLLNDLQLCDVVEQLVKIDPKIRACYHKLLDFSNETLGWMMAIDASFLLEFLQIYAIKEGKLLTRVSSRMSHLADYAGRKSTRNAILRDMMMLENQIPLFVLRKMLEVQSSCLEQADDLLLSMLTGLCKDVSPFKMMNELPKVHVSETSHLLDSLYDMIVPYKIQLRISSEISQFDDNQNECIKDEDEGISEADEDPGYVKKLLGEIWSLLTKLNGGPIRMVKKLLMSKPIKLMFQLPWIILSKFPGLSLLKQPMEQFFNKEDKEDDKSDGNLLTITFDVKTITFYLPTVTLDVNTEVILRNLVAYEASNATGPLVLTRYTELMNGIIDTEEDVKLLRERGIILNRLKSDKEAAALWNGMSKSIRLTKVPFLDKAIEEVNKYYNGRWNIKAKRMMKAYVFGSWQVLTLLAAIMLLLLMGLQTFCSAYTCNKVLRLSTGGGSNS</sequence>
<evidence type="ECO:0000313" key="3">
    <source>
        <dbReference type="Proteomes" id="UP000188268"/>
    </source>
</evidence>
<evidence type="ECO:0000313" key="2">
    <source>
        <dbReference type="EMBL" id="OMP11591.1"/>
    </source>
</evidence>
<dbReference type="Pfam" id="PF03140">
    <property type="entry name" value="DUF247"/>
    <property type="match status" value="1"/>
</dbReference>
<comment type="caution">
    <text evidence="2">The sequence shown here is derived from an EMBL/GenBank/DDBJ whole genome shotgun (WGS) entry which is preliminary data.</text>
</comment>
<dbReference type="OrthoDB" id="2356035at2759"/>
<dbReference type="PANTHER" id="PTHR31170:SF25">
    <property type="entry name" value="BNAA09G04570D PROTEIN"/>
    <property type="match status" value="1"/>
</dbReference>
<dbReference type="STRING" id="210143.A0A1R3KWX7"/>
<dbReference type="Gramene" id="OMP11591">
    <property type="protein sequence ID" value="OMP11591"/>
    <property type="gene ID" value="CCACVL1_00418"/>
</dbReference>
<dbReference type="EMBL" id="AWWV01001128">
    <property type="protein sequence ID" value="OMP11591.1"/>
    <property type="molecule type" value="Genomic_DNA"/>
</dbReference>
<dbReference type="Proteomes" id="UP000188268">
    <property type="component" value="Unassembled WGS sequence"/>
</dbReference>
<dbReference type="InterPro" id="IPR004158">
    <property type="entry name" value="DUF247_pln"/>
</dbReference>
<name>A0A1R3KWX7_COCAP</name>
<keyword evidence="3" id="KW-1185">Reference proteome</keyword>
<protein>
    <submittedName>
        <fullName evidence="2">Uncharacterized protein</fullName>
    </submittedName>
</protein>
<organism evidence="2 3">
    <name type="scientific">Corchorus capsularis</name>
    <name type="common">Jute</name>
    <dbReference type="NCBI Taxonomy" id="210143"/>
    <lineage>
        <taxon>Eukaryota</taxon>
        <taxon>Viridiplantae</taxon>
        <taxon>Streptophyta</taxon>
        <taxon>Embryophyta</taxon>
        <taxon>Tracheophyta</taxon>
        <taxon>Spermatophyta</taxon>
        <taxon>Magnoliopsida</taxon>
        <taxon>eudicotyledons</taxon>
        <taxon>Gunneridae</taxon>
        <taxon>Pentapetalae</taxon>
        <taxon>rosids</taxon>
        <taxon>malvids</taxon>
        <taxon>Malvales</taxon>
        <taxon>Malvaceae</taxon>
        <taxon>Grewioideae</taxon>
        <taxon>Apeibeae</taxon>
        <taxon>Corchorus</taxon>
    </lineage>
</organism>